<evidence type="ECO:0000313" key="2">
    <source>
        <dbReference type="EMBL" id="CUN22387.1"/>
    </source>
</evidence>
<protein>
    <submittedName>
        <fullName evidence="2">Uncharacterized protein</fullName>
    </submittedName>
</protein>
<sequence>MGLIVTFGFVSVVSLCVITWGIFEIHKMNKKKERYS</sequence>
<gene>
    <name evidence="2" type="ORF">ERS852429_02644</name>
</gene>
<keyword evidence="1" id="KW-0472">Membrane</keyword>
<reference evidence="2 3" key="1">
    <citation type="submission" date="2015-09" db="EMBL/GenBank/DDBJ databases">
        <authorList>
            <consortium name="Pathogen Informatics"/>
        </authorList>
    </citation>
    <scope>NUCLEOTIDE SEQUENCE [LARGE SCALE GENOMIC DNA]</scope>
    <source>
        <strain evidence="2 3">2789STDY5608872</strain>
    </source>
</reference>
<name>A0A173V7Y6_PARDI</name>
<evidence type="ECO:0000313" key="3">
    <source>
        <dbReference type="Proteomes" id="UP000095591"/>
    </source>
</evidence>
<keyword evidence="1" id="KW-0812">Transmembrane</keyword>
<keyword evidence="1" id="KW-1133">Transmembrane helix</keyword>
<organism evidence="2 3">
    <name type="scientific">Parabacteroides distasonis</name>
    <dbReference type="NCBI Taxonomy" id="823"/>
    <lineage>
        <taxon>Bacteria</taxon>
        <taxon>Pseudomonadati</taxon>
        <taxon>Bacteroidota</taxon>
        <taxon>Bacteroidia</taxon>
        <taxon>Bacteroidales</taxon>
        <taxon>Tannerellaceae</taxon>
        <taxon>Parabacteroides</taxon>
    </lineage>
</organism>
<feature type="transmembrane region" description="Helical" evidence="1">
    <location>
        <begin position="6"/>
        <end position="25"/>
    </location>
</feature>
<dbReference type="AlphaFoldDB" id="A0A173V7Y6"/>
<accession>A0A173V7Y6</accession>
<proteinExistence type="predicted"/>
<dbReference type="Proteomes" id="UP000095591">
    <property type="component" value="Unassembled WGS sequence"/>
</dbReference>
<dbReference type="EMBL" id="CYXP01000006">
    <property type="protein sequence ID" value="CUN22387.1"/>
    <property type="molecule type" value="Genomic_DNA"/>
</dbReference>
<evidence type="ECO:0000256" key="1">
    <source>
        <dbReference type="SAM" id="Phobius"/>
    </source>
</evidence>